<reference evidence="2" key="2">
    <citation type="submission" date="2025-08" db="UniProtKB">
        <authorList>
            <consortium name="RefSeq"/>
        </authorList>
    </citation>
    <scope>IDENTIFICATION</scope>
    <source>
        <tissue evidence="2">Leaves</tissue>
    </source>
</reference>
<dbReference type="RefSeq" id="XP_027093778.2">
    <property type="nucleotide sequence ID" value="XM_027237977.2"/>
</dbReference>
<evidence type="ECO:0000313" key="2">
    <source>
        <dbReference type="RefSeq" id="XP_027093778.2"/>
    </source>
</evidence>
<organism evidence="1 2">
    <name type="scientific">Coffea arabica</name>
    <name type="common">Arabian coffee</name>
    <dbReference type="NCBI Taxonomy" id="13443"/>
    <lineage>
        <taxon>Eukaryota</taxon>
        <taxon>Viridiplantae</taxon>
        <taxon>Streptophyta</taxon>
        <taxon>Embryophyta</taxon>
        <taxon>Tracheophyta</taxon>
        <taxon>Spermatophyta</taxon>
        <taxon>Magnoliopsida</taxon>
        <taxon>eudicotyledons</taxon>
        <taxon>Gunneridae</taxon>
        <taxon>Pentapetalae</taxon>
        <taxon>asterids</taxon>
        <taxon>lamiids</taxon>
        <taxon>Gentianales</taxon>
        <taxon>Rubiaceae</taxon>
        <taxon>Ixoroideae</taxon>
        <taxon>Gardenieae complex</taxon>
        <taxon>Bertiereae - Coffeeae clade</taxon>
        <taxon>Coffeeae</taxon>
        <taxon>Coffea</taxon>
    </lineage>
</organism>
<sequence>MLVPNLDGFSSLYPLPASLVNLGTNGSSGISKYMNSTSPTLLHRELIFLLRKYQVTKELLHSTSYLELPCMSSCHRCRCICRNLSSTMVSCSYKICFDDNSQSKYPMGVNDSNNQNGLAFGAGNINPLKAIDPGLV</sequence>
<proteinExistence type="predicted"/>
<name>A0A6P6UTJ8_COFAR</name>
<keyword evidence="1" id="KW-1185">Reference proteome</keyword>
<dbReference type="GeneID" id="113714183"/>
<dbReference type="AlphaFoldDB" id="A0A6P6UTJ8"/>
<accession>A0A6P6UTJ8</accession>
<evidence type="ECO:0008006" key="3">
    <source>
        <dbReference type="Google" id="ProtNLM"/>
    </source>
</evidence>
<reference evidence="1" key="1">
    <citation type="journal article" date="2025" name="Foods">
        <title>Unveiling the Microbial Signatures of Arabica Coffee Cherries: Insights into Ripeness Specific Diversity, Functional Traits, and Implications for Quality and Safety.</title>
        <authorList>
            <consortium name="RefSeq"/>
            <person name="Tenea G.N."/>
            <person name="Cifuentes V."/>
            <person name="Reyes P."/>
            <person name="Cevallos-Vallejos M."/>
        </authorList>
    </citation>
    <scope>NUCLEOTIDE SEQUENCE [LARGE SCALE GENOMIC DNA]</scope>
</reference>
<evidence type="ECO:0000313" key="1">
    <source>
        <dbReference type="Proteomes" id="UP001652660"/>
    </source>
</evidence>
<gene>
    <name evidence="2" type="primary">LOC113714183</name>
</gene>
<dbReference type="Proteomes" id="UP001652660">
    <property type="component" value="Chromosome 10c"/>
</dbReference>
<protein>
    <recommendedName>
        <fullName evidence="3">Cupin type-1 domain-containing protein</fullName>
    </recommendedName>
</protein>